<name>A0A328VE88_9CHLR</name>
<organism evidence="2 3">
    <name type="scientific">Thermogemmatispora tikiterensis</name>
    <dbReference type="NCBI Taxonomy" id="1825093"/>
    <lineage>
        <taxon>Bacteria</taxon>
        <taxon>Bacillati</taxon>
        <taxon>Chloroflexota</taxon>
        <taxon>Ktedonobacteria</taxon>
        <taxon>Thermogemmatisporales</taxon>
        <taxon>Thermogemmatisporaceae</taxon>
        <taxon>Thermogemmatispora</taxon>
    </lineage>
</organism>
<sequence length="171" mass="19002">MKRRQRIQSRTWKISGLVGALLLVIGLGWFILLLRHPQGGLRLLVPHLAQTSQTSAVQLPALYTAGVILGTPSQPASLGQEEALLLASQWEPEVASNAKKVLARYVLLTYIPRTSNRAQIENAPAWMIIYEQVPLQPADASVDPTPFPRSSYDFYLFLDARNGKVLLSLWT</sequence>
<dbReference type="AlphaFoldDB" id="A0A328VE88"/>
<dbReference type="EMBL" id="MCIF01000002">
    <property type="protein sequence ID" value="RAQ95141.1"/>
    <property type="molecule type" value="Genomic_DNA"/>
</dbReference>
<feature type="transmembrane region" description="Helical" evidence="1">
    <location>
        <begin position="12"/>
        <end position="34"/>
    </location>
</feature>
<evidence type="ECO:0000256" key="1">
    <source>
        <dbReference type="SAM" id="Phobius"/>
    </source>
</evidence>
<dbReference type="Proteomes" id="UP000248706">
    <property type="component" value="Unassembled WGS sequence"/>
</dbReference>
<reference evidence="2 3" key="1">
    <citation type="submission" date="2016-08" db="EMBL/GenBank/DDBJ databases">
        <title>Analysis of Carbohydrate Active Enzymes in Thermogemmatispora T81 Reveals Carbohydrate Degradation Ability.</title>
        <authorList>
            <person name="Tomazini A."/>
            <person name="Lal S."/>
            <person name="Stott M."/>
            <person name="Henrissat B."/>
            <person name="Polikarpov I."/>
            <person name="Sparling R."/>
            <person name="Levin D.B."/>
        </authorList>
    </citation>
    <scope>NUCLEOTIDE SEQUENCE [LARGE SCALE GENOMIC DNA]</scope>
    <source>
        <strain evidence="2 3">T81</strain>
    </source>
</reference>
<comment type="caution">
    <text evidence="2">The sequence shown here is derived from an EMBL/GenBank/DDBJ whole genome shotgun (WGS) entry which is preliminary data.</text>
</comment>
<keyword evidence="1" id="KW-1133">Transmembrane helix</keyword>
<dbReference type="RefSeq" id="WP_112427610.1">
    <property type="nucleotide sequence ID" value="NZ_MCIF01000002.1"/>
</dbReference>
<protein>
    <submittedName>
        <fullName evidence="2">Uncharacterized protein</fullName>
    </submittedName>
</protein>
<keyword evidence="1" id="KW-0812">Transmembrane</keyword>
<keyword evidence="1" id="KW-0472">Membrane</keyword>
<accession>A0A328VE88</accession>
<evidence type="ECO:0000313" key="2">
    <source>
        <dbReference type="EMBL" id="RAQ95141.1"/>
    </source>
</evidence>
<evidence type="ECO:0000313" key="3">
    <source>
        <dbReference type="Proteomes" id="UP000248706"/>
    </source>
</evidence>
<proteinExistence type="predicted"/>
<gene>
    <name evidence="2" type="ORF">A4R35_06310</name>
</gene>
<dbReference type="OrthoDB" id="159624at2"/>
<keyword evidence="3" id="KW-1185">Reference proteome</keyword>